<accession>A0A0E0MKS5</accession>
<keyword evidence="3" id="KW-0378">Hydrolase</keyword>
<reference evidence="6" key="2">
    <citation type="submission" date="2018-05" db="EMBL/GenBank/DDBJ databases">
        <title>OpunRS2 (Oryza punctata Reference Sequence Version 2).</title>
        <authorList>
            <person name="Zhang J."/>
            <person name="Kudrna D."/>
            <person name="Lee S."/>
            <person name="Talag J."/>
            <person name="Welchert J."/>
            <person name="Wing R.A."/>
        </authorList>
    </citation>
    <scope>NUCLEOTIDE SEQUENCE [LARGE SCALE GENOMIC DNA]</scope>
</reference>
<dbReference type="Gramene" id="OPUNC12G06030.1">
    <property type="protein sequence ID" value="OPUNC12G06030.1"/>
    <property type="gene ID" value="OPUNC12G06030"/>
</dbReference>
<evidence type="ECO:0000256" key="1">
    <source>
        <dbReference type="ARBA" id="ARBA00005234"/>
    </source>
</evidence>
<dbReference type="InterPro" id="IPR038765">
    <property type="entry name" value="Papain-like_cys_pep_sf"/>
</dbReference>
<organism evidence="6">
    <name type="scientific">Oryza punctata</name>
    <name type="common">Red rice</name>
    <dbReference type="NCBI Taxonomy" id="4537"/>
    <lineage>
        <taxon>Eukaryota</taxon>
        <taxon>Viridiplantae</taxon>
        <taxon>Streptophyta</taxon>
        <taxon>Embryophyta</taxon>
        <taxon>Tracheophyta</taxon>
        <taxon>Spermatophyta</taxon>
        <taxon>Magnoliopsida</taxon>
        <taxon>Liliopsida</taxon>
        <taxon>Poales</taxon>
        <taxon>Poaceae</taxon>
        <taxon>BOP clade</taxon>
        <taxon>Oryzoideae</taxon>
        <taxon>Oryzeae</taxon>
        <taxon>Oryzinae</taxon>
        <taxon>Oryza</taxon>
    </lineage>
</organism>
<keyword evidence="2" id="KW-0645">Protease</keyword>
<dbReference type="Gene3D" id="3.40.395.10">
    <property type="entry name" value="Adenoviral Proteinase, Chain A"/>
    <property type="match status" value="1"/>
</dbReference>
<dbReference type="Proteomes" id="UP000026962">
    <property type="component" value="Chromosome 12"/>
</dbReference>
<dbReference type="OMA" id="CNTESTW"/>
<reference evidence="6" key="1">
    <citation type="submission" date="2015-04" db="UniProtKB">
        <authorList>
            <consortium name="EnsemblPlants"/>
        </authorList>
    </citation>
    <scope>IDENTIFICATION</scope>
</reference>
<dbReference type="GO" id="GO:0006508">
    <property type="term" value="P:proteolysis"/>
    <property type="evidence" value="ECO:0007669"/>
    <property type="project" value="UniProtKB-KW"/>
</dbReference>
<sequence>MGEGGGGESEVATVATGGQEERQPPPVVKVKSKVAEKATQDHTKHKLSEQEPEDEVEEEDEDEYEDDVEDEDEEEEEDDDNDFMEPALKEVLNSENHNLVFSFDAAVNIISREYKSFDLPNAKLIFLPVIYSDHWTVFCFNFNHKRIDILDSLGHDIDEKALKAMKDRVVGRFLDVLDVMFPKKFTDVRKWKCYPACNQKQVLTNDCGFLAMKYIQLWDDKVFVKKVCPKDGTKYRAEALYYILFHPLNEAKLPAAIERYRPQIMKISK</sequence>
<evidence type="ECO:0000256" key="2">
    <source>
        <dbReference type="ARBA" id="ARBA00022670"/>
    </source>
</evidence>
<protein>
    <recommendedName>
        <fullName evidence="5">Ubiquitin-like protease family profile domain-containing protein</fullName>
    </recommendedName>
</protein>
<feature type="compositionally biased region" description="Acidic residues" evidence="4">
    <location>
        <begin position="50"/>
        <end position="83"/>
    </location>
</feature>
<evidence type="ECO:0000256" key="4">
    <source>
        <dbReference type="SAM" id="MobiDB-lite"/>
    </source>
</evidence>
<comment type="similarity">
    <text evidence="1">Belongs to the peptidase C48 family.</text>
</comment>
<dbReference type="GO" id="GO:0008234">
    <property type="term" value="F:cysteine-type peptidase activity"/>
    <property type="evidence" value="ECO:0007669"/>
    <property type="project" value="InterPro"/>
</dbReference>
<dbReference type="EnsemblPlants" id="OPUNC12G06030.1">
    <property type="protein sequence ID" value="OPUNC12G06030.1"/>
    <property type="gene ID" value="OPUNC12G06030"/>
</dbReference>
<evidence type="ECO:0000256" key="3">
    <source>
        <dbReference type="ARBA" id="ARBA00022801"/>
    </source>
</evidence>
<dbReference type="Pfam" id="PF02902">
    <property type="entry name" value="Peptidase_C48"/>
    <property type="match status" value="1"/>
</dbReference>
<dbReference type="AlphaFoldDB" id="A0A0E0MKS5"/>
<keyword evidence="7" id="KW-1185">Reference proteome</keyword>
<evidence type="ECO:0000313" key="6">
    <source>
        <dbReference type="EnsemblPlants" id="OPUNC12G06030.1"/>
    </source>
</evidence>
<proteinExistence type="inferred from homology"/>
<dbReference type="InterPro" id="IPR003653">
    <property type="entry name" value="Peptidase_C48_C"/>
</dbReference>
<feature type="region of interest" description="Disordered" evidence="4">
    <location>
        <begin position="1"/>
        <end position="83"/>
    </location>
</feature>
<dbReference type="PROSITE" id="PS50600">
    <property type="entry name" value="ULP_PROTEASE"/>
    <property type="match status" value="1"/>
</dbReference>
<dbReference type="HOGENOM" id="CLU_1035806_0_0_1"/>
<feature type="compositionally biased region" description="Basic and acidic residues" evidence="4">
    <location>
        <begin position="33"/>
        <end position="49"/>
    </location>
</feature>
<evidence type="ECO:0000313" key="7">
    <source>
        <dbReference type="Proteomes" id="UP000026962"/>
    </source>
</evidence>
<feature type="domain" description="Ubiquitin-like protease family profile" evidence="5">
    <location>
        <begin position="28"/>
        <end position="218"/>
    </location>
</feature>
<evidence type="ECO:0000259" key="5">
    <source>
        <dbReference type="PROSITE" id="PS50600"/>
    </source>
</evidence>
<name>A0A0E0MKS5_ORYPU</name>
<dbReference type="SUPFAM" id="SSF54001">
    <property type="entry name" value="Cysteine proteinases"/>
    <property type="match status" value="1"/>
</dbReference>